<evidence type="ECO:0000313" key="2">
    <source>
        <dbReference type="EMBL" id="QGT55068.1"/>
    </source>
</evidence>
<feature type="domain" description="Phage head morphogenesis" evidence="1">
    <location>
        <begin position="119"/>
        <end position="204"/>
    </location>
</feature>
<keyword evidence="3" id="KW-1185">Reference proteome</keyword>
<dbReference type="KEGG" id="vg:77924443"/>
<evidence type="ECO:0000259" key="1">
    <source>
        <dbReference type="Pfam" id="PF04233"/>
    </source>
</evidence>
<dbReference type="RefSeq" id="YP_010648955.1">
    <property type="nucleotide sequence ID" value="NC_070763.1"/>
</dbReference>
<dbReference type="GeneID" id="77924443"/>
<accession>A0A650EZG7</accession>
<name>A0A650EZG7_9CAUD</name>
<proteinExistence type="predicted"/>
<dbReference type="EMBL" id="MK814760">
    <property type="protein sequence ID" value="QGT55068.1"/>
    <property type="molecule type" value="Genomic_DNA"/>
</dbReference>
<evidence type="ECO:0000313" key="3">
    <source>
        <dbReference type="Proteomes" id="UP000423482"/>
    </source>
</evidence>
<sequence>MVDTGYHDDLEEIIDSAEARTAALLLSVLLSEYGVTAASKFSISNAFKLLKTVKNKKIANSFDISITPAVIAAIDLLRENKTIGSVYDIAKNSVYKVANAADRYYNERAFQAVDDRERSARMAARWLVRDAVFTGQTEAAIRLGLTKKRWVTRQDSRVRHSHASLDGVVVDISERFITQGGVAISFPGDVRAPLSEVINCRCSLEFL</sequence>
<gene>
    <name evidence="2" type="primary">75</name>
    <name evidence="2" type="ORF">SEA_FORZA_75</name>
</gene>
<protein>
    <submittedName>
        <fullName evidence="2">MuF-like minor capsid protein</fullName>
    </submittedName>
</protein>
<reference evidence="2 3" key="1">
    <citation type="submission" date="2019-04" db="EMBL/GenBank/DDBJ databases">
        <authorList>
            <person name="Pope W.H."/>
            <person name="Garlena R.A."/>
            <person name="Russell D.A."/>
            <person name="Jacobs-Sera D."/>
            <person name="Hatfull G.F."/>
        </authorList>
    </citation>
    <scope>NUCLEOTIDE SEQUENCE [LARGE SCALE GENOMIC DNA]</scope>
</reference>
<dbReference type="InterPro" id="IPR006528">
    <property type="entry name" value="Phage_head_morphogenesis_dom"/>
</dbReference>
<dbReference type="Pfam" id="PF04233">
    <property type="entry name" value="Phage_Mu_F"/>
    <property type="match status" value="1"/>
</dbReference>
<dbReference type="Proteomes" id="UP000423482">
    <property type="component" value="Segment"/>
</dbReference>
<organism evidence="2 3">
    <name type="scientific">Gordonia phage Forza</name>
    <dbReference type="NCBI Taxonomy" id="2571247"/>
    <lineage>
        <taxon>Viruses</taxon>
        <taxon>Duplodnaviria</taxon>
        <taxon>Heunggongvirae</taxon>
        <taxon>Uroviricota</taxon>
        <taxon>Caudoviricetes</taxon>
        <taxon>Forzavirus</taxon>
        <taxon>Forzavirus forza</taxon>
    </lineage>
</organism>